<feature type="transmembrane region" description="Helical" evidence="6">
    <location>
        <begin position="384"/>
        <end position="405"/>
    </location>
</feature>
<dbReference type="Gene3D" id="1.20.1720.10">
    <property type="entry name" value="Multidrug resistance protein D"/>
    <property type="match status" value="1"/>
</dbReference>
<evidence type="ECO:0000256" key="5">
    <source>
        <dbReference type="ARBA" id="ARBA00023136"/>
    </source>
</evidence>
<gene>
    <name evidence="8" type="ORF">DOS83_09370</name>
</gene>
<dbReference type="AlphaFoldDB" id="A0A3E0IN17"/>
<reference evidence="8 9" key="1">
    <citation type="journal article" date="2018" name="Vet. Microbiol.">
        <title>Characterisation of Staphylococcus felis isolated from cats using whole genome sequencing.</title>
        <authorList>
            <person name="Worthing K."/>
            <person name="Pang S."/>
            <person name="Trott D.J."/>
            <person name="Abraham S."/>
            <person name="Coombs G.W."/>
            <person name="Jordan D."/>
            <person name="McIntyre L."/>
            <person name="Davies M.R."/>
            <person name="Norris J."/>
        </authorList>
    </citation>
    <scope>NUCLEOTIDE SEQUENCE [LARGE SCALE GENOMIC DNA]</scope>
    <source>
        <strain evidence="8 9">F9</strain>
    </source>
</reference>
<dbReference type="GO" id="GO:0005886">
    <property type="term" value="C:plasma membrane"/>
    <property type="evidence" value="ECO:0007669"/>
    <property type="project" value="UniProtKB-SubCell"/>
</dbReference>
<dbReference type="RefSeq" id="WP_116094784.1">
    <property type="nucleotide sequence ID" value="NZ_JBBEFH010000033.1"/>
</dbReference>
<dbReference type="SUPFAM" id="SSF103473">
    <property type="entry name" value="MFS general substrate transporter"/>
    <property type="match status" value="2"/>
</dbReference>
<dbReference type="Gene3D" id="1.20.1250.20">
    <property type="entry name" value="MFS general substrate transporter like domains"/>
    <property type="match status" value="1"/>
</dbReference>
<dbReference type="InterPro" id="IPR053573">
    <property type="entry name" value="MFS_Drug_Efflux_Pump"/>
</dbReference>
<feature type="transmembrane region" description="Helical" evidence="6">
    <location>
        <begin position="321"/>
        <end position="339"/>
    </location>
</feature>
<feature type="transmembrane region" description="Helical" evidence="6">
    <location>
        <begin position="96"/>
        <end position="119"/>
    </location>
</feature>
<feature type="transmembrane region" description="Helical" evidence="6">
    <location>
        <begin position="193"/>
        <end position="212"/>
    </location>
</feature>
<feature type="transmembrane region" description="Helical" evidence="6">
    <location>
        <begin position="131"/>
        <end position="153"/>
    </location>
</feature>
<feature type="domain" description="Major facilitator superfamily (MFS) profile" evidence="7">
    <location>
        <begin position="8"/>
        <end position="439"/>
    </location>
</feature>
<dbReference type="InterPro" id="IPR011701">
    <property type="entry name" value="MFS"/>
</dbReference>
<dbReference type="Pfam" id="PF07690">
    <property type="entry name" value="MFS_1"/>
    <property type="match status" value="1"/>
</dbReference>
<feature type="transmembrane region" description="Helical" evidence="6">
    <location>
        <begin position="39"/>
        <end position="58"/>
    </location>
</feature>
<name>A0A3E0IN17_9STAP</name>
<evidence type="ECO:0000259" key="7">
    <source>
        <dbReference type="PROSITE" id="PS50850"/>
    </source>
</evidence>
<comment type="subcellular location">
    <subcellularLocation>
        <location evidence="1">Cell membrane</location>
        <topology evidence="1">Multi-pass membrane protein</topology>
    </subcellularLocation>
</comment>
<organism evidence="8 9">
    <name type="scientific">Staphylococcus felis</name>
    <dbReference type="NCBI Taxonomy" id="46127"/>
    <lineage>
        <taxon>Bacteria</taxon>
        <taxon>Bacillati</taxon>
        <taxon>Bacillota</taxon>
        <taxon>Bacilli</taxon>
        <taxon>Bacillales</taxon>
        <taxon>Staphylococcaceae</taxon>
        <taxon>Staphylococcus</taxon>
    </lineage>
</organism>
<evidence type="ECO:0000256" key="6">
    <source>
        <dbReference type="SAM" id="Phobius"/>
    </source>
</evidence>
<dbReference type="Proteomes" id="UP000256562">
    <property type="component" value="Unassembled WGS sequence"/>
</dbReference>
<dbReference type="EMBL" id="QKXQ01000429">
    <property type="protein sequence ID" value="REH93040.1"/>
    <property type="molecule type" value="Genomic_DNA"/>
</dbReference>
<evidence type="ECO:0000256" key="3">
    <source>
        <dbReference type="ARBA" id="ARBA00022692"/>
    </source>
</evidence>
<evidence type="ECO:0000256" key="1">
    <source>
        <dbReference type="ARBA" id="ARBA00004651"/>
    </source>
</evidence>
<protein>
    <submittedName>
        <fullName evidence="8">MFS transporter</fullName>
    </submittedName>
</protein>
<feature type="transmembrane region" description="Helical" evidence="6">
    <location>
        <begin position="417"/>
        <end position="434"/>
    </location>
</feature>
<feature type="transmembrane region" description="Helical" evidence="6">
    <location>
        <begin position="70"/>
        <end position="90"/>
    </location>
</feature>
<dbReference type="PRINTS" id="PR01036">
    <property type="entry name" value="TCRTETB"/>
</dbReference>
<feature type="transmembrane region" description="Helical" evidence="6">
    <location>
        <begin position="258"/>
        <end position="277"/>
    </location>
</feature>
<feature type="transmembrane region" description="Helical" evidence="6">
    <location>
        <begin position="289"/>
        <end position="309"/>
    </location>
</feature>
<dbReference type="PANTHER" id="PTHR23501:SF191">
    <property type="entry name" value="VACUOLAR BASIC AMINO ACID TRANSPORTER 4"/>
    <property type="match status" value="1"/>
</dbReference>
<evidence type="ECO:0000313" key="8">
    <source>
        <dbReference type="EMBL" id="REH93040.1"/>
    </source>
</evidence>
<keyword evidence="2" id="KW-0813">Transport</keyword>
<dbReference type="NCBIfam" id="NF040895">
    <property type="entry name" value="MFS_effux_SdrM"/>
    <property type="match status" value="1"/>
</dbReference>
<dbReference type="OrthoDB" id="9807274at2"/>
<dbReference type="PANTHER" id="PTHR23501">
    <property type="entry name" value="MAJOR FACILITATOR SUPERFAMILY"/>
    <property type="match status" value="1"/>
</dbReference>
<keyword evidence="5 6" id="KW-0472">Membrane</keyword>
<evidence type="ECO:0000256" key="4">
    <source>
        <dbReference type="ARBA" id="ARBA00022989"/>
    </source>
</evidence>
<keyword evidence="4 6" id="KW-1133">Transmembrane helix</keyword>
<dbReference type="InterPro" id="IPR036259">
    <property type="entry name" value="MFS_trans_sf"/>
</dbReference>
<evidence type="ECO:0000313" key="9">
    <source>
        <dbReference type="Proteomes" id="UP000256562"/>
    </source>
</evidence>
<accession>A0A3E0IN17</accession>
<dbReference type="PROSITE" id="PS50850">
    <property type="entry name" value="MFS"/>
    <property type="match status" value="1"/>
</dbReference>
<sequence length="442" mass="49423">MGFKQLSVIVSLVLIMFMSAIETSIVSLALPTMRDDLNAKLPISLVFTVYFVGIVLAIPILSELMSRVKIIYVTMLGLILFIGASLLSGLSTSFEMLVFARLIQGIGAGVNMSLAQIVPKLAFEIPFRYKVMGIVGSVWGISSILGPFLGGFILEVSTWHWLFFINIPIGLIAMAFVLYAYQFDSETISRPAIDYIGMALFYILIALLMFAVLYTHYLWMNIVALGLFFIGLVYLIRYSKRQRVTFLPIKEFKSLIRLAFLTDFLVAVVLIAFNVFIPTYLQDVLGLTPLQSGLIIFPLSIGWLFINFNLNKIESKLSIKLLYIVAFGILVFGGLNLIFNAFHPIIIAITLFFAGMSFGTAYTKDSVLVQEHVSPESMKKMMSLFTLTRNLGNSIGSAVIGYVYALQMRITQVPIQNIMLFCIGVVIVLFIIWMRQSQKGLE</sequence>
<comment type="caution">
    <text evidence="8">The sequence shown here is derived from an EMBL/GenBank/DDBJ whole genome shotgun (WGS) entry which is preliminary data.</text>
</comment>
<dbReference type="GO" id="GO:0022857">
    <property type="term" value="F:transmembrane transporter activity"/>
    <property type="evidence" value="ECO:0007669"/>
    <property type="project" value="InterPro"/>
</dbReference>
<evidence type="ECO:0000256" key="2">
    <source>
        <dbReference type="ARBA" id="ARBA00022448"/>
    </source>
</evidence>
<feature type="transmembrane region" description="Helical" evidence="6">
    <location>
        <begin position="218"/>
        <end position="237"/>
    </location>
</feature>
<feature type="transmembrane region" description="Helical" evidence="6">
    <location>
        <begin position="159"/>
        <end position="181"/>
    </location>
</feature>
<proteinExistence type="predicted"/>
<keyword evidence="3 6" id="KW-0812">Transmembrane</keyword>
<dbReference type="InterPro" id="IPR020846">
    <property type="entry name" value="MFS_dom"/>
</dbReference>